<protein>
    <submittedName>
        <fullName evidence="1">Uncharacterized protein</fullName>
    </submittedName>
</protein>
<dbReference type="RefSeq" id="WP_381173712.1">
    <property type="nucleotide sequence ID" value="NZ_JBHSFK010000012.1"/>
</dbReference>
<name>A0ABV9AST0_9ACTN</name>
<evidence type="ECO:0000313" key="2">
    <source>
        <dbReference type="Proteomes" id="UP001595839"/>
    </source>
</evidence>
<sequence length="119" mass="13164">MSVFVTEETATHCAAGGIGEPLELRIRVYWIAGQEGARLVLSDLETAEEYGSWDVETADPLSLKEGGTPVEDSELDRLVGAHLDKWRIPGSGWTSDPVSLAAHFSLEWGWKWVPERLAR</sequence>
<proteinExistence type="predicted"/>
<comment type="caution">
    <text evidence="1">The sequence shown here is derived from an EMBL/GenBank/DDBJ whole genome shotgun (WGS) entry which is preliminary data.</text>
</comment>
<dbReference type="EMBL" id="JBHSFK010000012">
    <property type="protein sequence ID" value="MFC4501770.1"/>
    <property type="molecule type" value="Genomic_DNA"/>
</dbReference>
<gene>
    <name evidence="1" type="ORF">ACFPIH_19920</name>
</gene>
<organism evidence="1 2">
    <name type="scientific">Streptomyces vulcanius</name>
    <dbReference type="NCBI Taxonomy" id="1441876"/>
    <lineage>
        <taxon>Bacteria</taxon>
        <taxon>Bacillati</taxon>
        <taxon>Actinomycetota</taxon>
        <taxon>Actinomycetes</taxon>
        <taxon>Kitasatosporales</taxon>
        <taxon>Streptomycetaceae</taxon>
        <taxon>Streptomyces</taxon>
    </lineage>
</organism>
<reference evidence="2" key="1">
    <citation type="journal article" date="2019" name="Int. J. Syst. Evol. Microbiol.">
        <title>The Global Catalogue of Microorganisms (GCM) 10K type strain sequencing project: providing services to taxonomists for standard genome sequencing and annotation.</title>
        <authorList>
            <consortium name="The Broad Institute Genomics Platform"/>
            <consortium name="The Broad Institute Genome Sequencing Center for Infectious Disease"/>
            <person name="Wu L."/>
            <person name="Ma J."/>
        </authorList>
    </citation>
    <scope>NUCLEOTIDE SEQUENCE [LARGE SCALE GENOMIC DNA]</scope>
    <source>
        <strain evidence="2">CGMCC 4.7177</strain>
    </source>
</reference>
<keyword evidence="2" id="KW-1185">Reference proteome</keyword>
<evidence type="ECO:0000313" key="1">
    <source>
        <dbReference type="EMBL" id="MFC4501770.1"/>
    </source>
</evidence>
<dbReference type="Proteomes" id="UP001595839">
    <property type="component" value="Unassembled WGS sequence"/>
</dbReference>
<accession>A0ABV9AST0</accession>